<feature type="domain" description="Laminin IV type A" evidence="6">
    <location>
        <begin position="29"/>
        <end position="215"/>
    </location>
</feature>
<dbReference type="PROSITE" id="PS51115">
    <property type="entry name" value="LAMININ_IVA"/>
    <property type="match status" value="1"/>
</dbReference>
<proteinExistence type="predicted"/>
<keyword evidence="8" id="KW-1185">Reference proteome</keyword>
<keyword evidence="4" id="KW-0325">Glycoprotein</keyword>
<evidence type="ECO:0000256" key="4">
    <source>
        <dbReference type="ARBA" id="ARBA00023180"/>
    </source>
</evidence>
<evidence type="ECO:0000313" key="8">
    <source>
        <dbReference type="Proteomes" id="UP000005019"/>
    </source>
</evidence>
<dbReference type="AlphaFoldDB" id="F5RCV9"/>
<protein>
    <recommendedName>
        <fullName evidence="6">Laminin IV type A domain-containing protein</fullName>
    </recommendedName>
</protein>
<dbReference type="SMART" id="SM00281">
    <property type="entry name" value="LamB"/>
    <property type="match status" value="1"/>
</dbReference>
<comment type="caution">
    <text evidence="7">The sequence shown here is derived from an EMBL/GenBank/DDBJ whole genome shotgun (WGS) entry which is preliminary data.</text>
</comment>
<keyword evidence="1 5" id="KW-0732">Signal</keyword>
<dbReference type="RefSeq" id="WP_008061445.1">
    <property type="nucleotide sequence ID" value="NZ_AFHG01000049.1"/>
</dbReference>
<evidence type="ECO:0000256" key="5">
    <source>
        <dbReference type="SAM" id="SignalP"/>
    </source>
</evidence>
<organism evidence="7 8">
    <name type="scientific">Methyloversatilis universalis (strain ATCC BAA-1314 / DSM 25237 / JCM 13912 / CCUG 52030 / FAM5)</name>
    <dbReference type="NCBI Taxonomy" id="1000565"/>
    <lineage>
        <taxon>Bacteria</taxon>
        <taxon>Pseudomonadati</taxon>
        <taxon>Pseudomonadota</taxon>
        <taxon>Betaproteobacteria</taxon>
        <taxon>Nitrosomonadales</taxon>
        <taxon>Sterolibacteriaceae</taxon>
        <taxon>Methyloversatilis</taxon>
    </lineage>
</organism>
<dbReference type="EMBL" id="AFHG01000049">
    <property type="protein sequence ID" value="EGK71610.1"/>
    <property type="molecule type" value="Genomic_DNA"/>
</dbReference>
<dbReference type="Proteomes" id="UP000005019">
    <property type="component" value="Unassembled WGS sequence"/>
</dbReference>
<feature type="chain" id="PRO_5003330935" description="Laminin IV type A domain-containing protein" evidence="5">
    <location>
        <begin position="22"/>
        <end position="218"/>
    </location>
</feature>
<dbReference type="InterPro" id="IPR000034">
    <property type="entry name" value="Laminin_IV"/>
</dbReference>
<sequence>MRSSLIALALLTLGAVQVVQAAPSSTFDAGNDGWTVSDTNQPFDSFGGSFTPDYDEAGQFIRFTDPSSMSFFFEAPESFLGDLSAYYGGVLRYSQTLSVQTPPWRDDPDVVLVNGSGLVLVYQNVNQPGTDWTGFEVSLSAGGWRVGTLDGSFATAAQMQAVLGDLQRLRIRGEYISGVIETTALDNVSISAVPEPASWAFMLAGAGLLSARVRRRRA</sequence>
<feature type="signal peptide" evidence="5">
    <location>
        <begin position="1"/>
        <end position="21"/>
    </location>
</feature>
<accession>F5RCV9</accession>
<evidence type="ECO:0000259" key="6">
    <source>
        <dbReference type="PROSITE" id="PS51115"/>
    </source>
</evidence>
<dbReference type="NCBIfam" id="TIGR02595">
    <property type="entry name" value="PEP_CTERM"/>
    <property type="match status" value="1"/>
</dbReference>
<evidence type="ECO:0000256" key="3">
    <source>
        <dbReference type="ARBA" id="ARBA00023157"/>
    </source>
</evidence>
<dbReference type="Pfam" id="PF00052">
    <property type="entry name" value="Laminin_B"/>
    <property type="match status" value="1"/>
</dbReference>
<keyword evidence="2" id="KW-0677">Repeat</keyword>
<dbReference type="STRING" id="1000565.METUNv1_02114"/>
<reference evidence="7 8" key="1">
    <citation type="journal article" date="2011" name="J. Bacteriol.">
        <title>Genome sequence of Methyloversatilis universalis FAM5T, a methylotrophic representative of the order Rhodocyclales.</title>
        <authorList>
            <person name="Kittichotirat W."/>
            <person name="Good N.M."/>
            <person name="Hall R."/>
            <person name="Bringel F."/>
            <person name="Lajus A."/>
            <person name="Medigue C."/>
            <person name="Smalley N.E."/>
            <person name="Beck D."/>
            <person name="Bumgarner R."/>
            <person name="Vuilleumier S."/>
            <person name="Kalyuzhnaya M.G."/>
        </authorList>
    </citation>
    <scope>NUCLEOTIDE SEQUENCE [LARGE SCALE GENOMIC DNA]</scope>
    <source>
        <strain evidence="8">ATCC BAA-1314 / JCM 13912 / FAM5</strain>
    </source>
</reference>
<evidence type="ECO:0000313" key="7">
    <source>
        <dbReference type="EMBL" id="EGK71610.1"/>
    </source>
</evidence>
<evidence type="ECO:0000256" key="1">
    <source>
        <dbReference type="ARBA" id="ARBA00022729"/>
    </source>
</evidence>
<dbReference type="Pfam" id="PF07589">
    <property type="entry name" value="PEP-CTERM"/>
    <property type="match status" value="1"/>
</dbReference>
<gene>
    <name evidence="7" type="ORF">METUNv1_02114</name>
</gene>
<evidence type="ECO:0000256" key="2">
    <source>
        <dbReference type="ARBA" id="ARBA00022737"/>
    </source>
</evidence>
<dbReference type="OrthoDB" id="8565802at2"/>
<keyword evidence="3" id="KW-1015">Disulfide bond</keyword>
<name>F5RCV9_METUF</name>
<dbReference type="eggNOG" id="COG3540">
    <property type="taxonomic scope" value="Bacteria"/>
</dbReference>
<dbReference type="InterPro" id="IPR013424">
    <property type="entry name" value="Ice-binding_C"/>
</dbReference>